<organism evidence="8 9">
    <name type="scientific">Chrysochromulina tobinii</name>
    <dbReference type="NCBI Taxonomy" id="1460289"/>
    <lineage>
        <taxon>Eukaryota</taxon>
        <taxon>Haptista</taxon>
        <taxon>Haptophyta</taxon>
        <taxon>Prymnesiophyceae</taxon>
        <taxon>Prymnesiales</taxon>
        <taxon>Chrysochromulinaceae</taxon>
        <taxon>Chrysochromulina</taxon>
    </lineage>
</organism>
<feature type="domain" description="Exoribonuclease phosphorolytic" evidence="7">
    <location>
        <begin position="154"/>
        <end position="218"/>
    </location>
</feature>
<dbReference type="OrthoDB" id="27298at2759"/>
<dbReference type="SUPFAM" id="SSF54211">
    <property type="entry name" value="Ribosomal protein S5 domain 2-like"/>
    <property type="match status" value="1"/>
</dbReference>
<dbReference type="InterPro" id="IPR027408">
    <property type="entry name" value="PNPase/RNase_PH_dom_sf"/>
</dbReference>
<accession>A0A0M0LR31</accession>
<dbReference type="InterPro" id="IPR015847">
    <property type="entry name" value="ExoRNase_PH_dom2"/>
</dbReference>
<comment type="subcellular location">
    <subcellularLocation>
        <location evidence="1">Cytoplasm</location>
    </subcellularLocation>
    <subcellularLocation>
        <location evidence="2">Nucleus</location>
        <location evidence="2">Nucleolus</location>
    </subcellularLocation>
</comment>
<dbReference type="Pfam" id="PF01138">
    <property type="entry name" value="RNase_PH"/>
    <property type="match status" value="1"/>
</dbReference>
<dbReference type="EMBL" id="JWZX01000265">
    <property type="protein sequence ID" value="KOO53367.1"/>
    <property type="molecule type" value="Genomic_DNA"/>
</dbReference>
<dbReference type="Proteomes" id="UP000037460">
    <property type="component" value="Unassembled WGS sequence"/>
</dbReference>
<dbReference type="InterPro" id="IPR020568">
    <property type="entry name" value="Ribosomal_Su5_D2-typ_SF"/>
</dbReference>
<dbReference type="PANTHER" id="PTHR11953">
    <property type="entry name" value="EXOSOME COMPLEX COMPONENT"/>
    <property type="match status" value="1"/>
</dbReference>
<evidence type="ECO:0000313" key="9">
    <source>
        <dbReference type="Proteomes" id="UP000037460"/>
    </source>
</evidence>
<dbReference type="InterPro" id="IPR036345">
    <property type="entry name" value="ExoRNase_PH_dom2_sf"/>
</dbReference>
<dbReference type="Pfam" id="PF03725">
    <property type="entry name" value="RNase_PH_C"/>
    <property type="match status" value="1"/>
</dbReference>
<reference evidence="9" key="1">
    <citation type="journal article" date="2015" name="PLoS Genet.">
        <title>Genome Sequence and Transcriptome Analyses of Chrysochromulina tobin: Metabolic Tools for Enhanced Algal Fitness in the Prominent Order Prymnesiales (Haptophyceae).</title>
        <authorList>
            <person name="Hovde B.T."/>
            <person name="Deodato C.R."/>
            <person name="Hunsperger H.M."/>
            <person name="Ryken S.A."/>
            <person name="Yost W."/>
            <person name="Jha R.K."/>
            <person name="Patterson J."/>
            <person name="Monnat R.J. Jr."/>
            <person name="Barlow S.B."/>
            <person name="Starkenburg S.R."/>
            <person name="Cattolico R.A."/>
        </authorList>
    </citation>
    <scope>NUCLEOTIDE SEQUENCE</scope>
    <source>
        <strain evidence="9">CCMP291</strain>
    </source>
</reference>
<dbReference type="GO" id="GO:0005730">
    <property type="term" value="C:nucleolus"/>
    <property type="evidence" value="ECO:0007669"/>
    <property type="project" value="UniProtKB-SubCell"/>
</dbReference>
<evidence type="ECO:0000256" key="3">
    <source>
        <dbReference type="ARBA" id="ARBA00006678"/>
    </source>
</evidence>
<keyword evidence="9" id="KW-1185">Reference proteome</keyword>
<dbReference type="InterPro" id="IPR001247">
    <property type="entry name" value="ExoRNase_PH_dom1"/>
</dbReference>
<dbReference type="FunFam" id="3.30.230.70:FF:000004">
    <property type="entry name" value="Exosome complex component Rrp41"/>
    <property type="match status" value="1"/>
</dbReference>
<keyword evidence="4" id="KW-0963">Cytoplasm</keyword>
<gene>
    <name evidence="8" type="ORF">Ctob_016354</name>
</gene>
<comment type="caution">
    <text evidence="8">The sequence shown here is derived from an EMBL/GenBank/DDBJ whole genome shotgun (WGS) entry which is preliminary data.</text>
</comment>
<sequence>MSRSEFLSPEGFRIDGRRAGEARRLRCRMGALPDADGSAYVEQGNTKVLVSVSGPHECVSKRKQAHDRAMLTCEFVALPYATGEHKPQAHGDRAAAELAAAVRHTFEPVMQLQLYPRSQIIVSIMLLQADGGVRSAAINATTLALIDAGIAMEDFVCACSAGSVQGALLLDLTAQEHGAGAELSVGLLPGSERVGYMQLESKLPLSSVDEVLNFALEGARQVYEVLQTAVRLHADEQLGSRGLISA</sequence>
<dbReference type="AlphaFoldDB" id="A0A0M0LR31"/>
<dbReference type="GO" id="GO:0034475">
    <property type="term" value="P:U4 snRNA 3'-end processing"/>
    <property type="evidence" value="ECO:0007669"/>
    <property type="project" value="TreeGrafter"/>
</dbReference>
<dbReference type="GO" id="GO:0000176">
    <property type="term" value="C:nuclear exosome (RNase complex)"/>
    <property type="evidence" value="ECO:0007669"/>
    <property type="project" value="TreeGrafter"/>
</dbReference>
<comment type="similarity">
    <text evidence="3">Belongs to the RNase PH family.</text>
</comment>
<dbReference type="GO" id="GO:0016075">
    <property type="term" value="P:rRNA catabolic process"/>
    <property type="evidence" value="ECO:0007669"/>
    <property type="project" value="TreeGrafter"/>
</dbReference>
<keyword evidence="5" id="KW-0271">Exosome</keyword>
<dbReference type="GO" id="GO:0003723">
    <property type="term" value="F:RNA binding"/>
    <property type="evidence" value="ECO:0007669"/>
    <property type="project" value="TreeGrafter"/>
</dbReference>
<proteinExistence type="inferred from homology"/>
<evidence type="ECO:0000256" key="1">
    <source>
        <dbReference type="ARBA" id="ARBA00004496"/>
    </source>
</evidence>
<feature type="domain" description="Exoribonuclease phosphorolytic" evidence="6">
    <location>
        <begin position="21"/>
        <end position="150"/>
    </location>
</feature>
<protein>
    <submittedName>
        <fullName evidence="8">Exosome component 4</fullName>
    </submittedName>
</protein>
<evidence type="ECO:0000259" key="6">
    <source>
        <dbReference type="Pfam" id="PF01138"/>
    </source>
</evidence>
<dbReference type="GO" id="GO:0000177">
    <property type="term" value="C:cytoplasmic exosome (RNase complex)"/>
    <property type="evidence" value="ECO:0007669"/>
    <property type="project" value="TreeGrafter"/>
</dbReference>
<name>A0A0M0LR31_9EUKA</name>
<evidence type="ECO:0000256" key="4">
    <source>
        <dbReference type="ARBA" id="ARBA00022490"/>
    </source>
</evidence>
<evidence type="ECO:0000313" key="8">
    <source>
        <dbReference type="EMBL" id="KOO53367.1"/>
    </source>
</evidence>
<evidence type="ECO:0000259" key="7">
    <source>
        <dbReference type="Pfam" id="PF03725"/>
    </source>
</evidence>
<dbReference type="Gene3D" id="3.30.230.70">
    <property type="entry name" value="GHMP Kinase, N-terminal domain"/>
    <property type="match status" value="1"/>
</dbReference>
<dbReference type="CDD" id="cd11370">
    <property type="entry name" value="RNase_PH_RRP41"/>
    <property type="match status" value="1"/>
</dbReference>
<dbReference type="PANTHER" id="PTHR11953:SF0">
    <property type="entry name" value="EXOSOME COMPLEX COMPONENT RRP41"/>
    <property type="match status" value="1"/>
</dbReference>
<evidence type="ECO:0000256" key="5">
    <source>
        <dbReference type="ARBA" id="ARBA00022835"/>
    </source>
</evidence>
<dbReference type="GO" id="GO:0071028">
    <property type="term" value="P:nuclear mRNA surveillance"/>
    <property type="evidence" value="ECO:0007669"/>
    <property type="project" value="TreeGrafter"/>
</dbReference>
<evidence type="ECO:0000256" key="2">
    <source>
        <dbReference type="ARBA" id="ARBA00004604"/>
    </source>
</evidence>
<dbReference type="SUPFAM" id="SSF55666">
    <property type="entry name" value="Ribonuclease PH domain 2-like"/>
    <property type="match status" value="1"/>
</dbReference>
<dbReference type="InterPro" id="IPR050080">
    <property type="entry name" value="RNase_PH"/>
</dbReference>
<dbReference type="GO" id="GO:0071051">
    <property type="term" value="P:poly(A)-dependent snoRNA 3'-end processing"/>
    <property type="evidence" value="ECO:0007669"/>
    <property type="project" value="TreeGrafter"/>
</dbReference>